<feature type="region of interest" description="Disordered" evidence="1">
    <location>
        <begin position="380"/>
        <end position="441"/>
    </location>
</feature>
<comment type="caution">
    <text evidence="2">The sequence shown here is derived from an EMBL/GenBank/DDBJ whole genome shotgun (WGS) entry which is preliminary data.</text>
</comment>
<keyword evidence="3" id="KW-1185">Reference proteome</keyword>
<feature type="compositionally biased region" description="Low complexity" evidence="1">
    <location>
        <begin position="160"/>
        <end position="171"/>
    </location>
</feature>
<feature type="region of interest" description="Disordered" evidence="1">
    <location>
        <begin position="1"/>
        <end position="35"/>
    </location>
</feature>
<sequence length="441" mass="49331">MEHGTPDFRDRFPSPPPFDEPEPQCPVSLSSTKQQDRMLLSRYQRSLRNWQESQQEFKDALDETLEQRRIHQEAWRAEKSRLEAERLQLEEKRKAEEEERQKVEEEKQKVEEEEKRKAEEEEVRMLEKLNNKKKGKSKVTNSTAEVVNNSGRRKGKSPDGSESSEGESNNSLRGDLTPCARCKSQGVPCTFTASKRQRTACDRCHNMKVSCSKALGKDSELKSDSKSKSKTAVKFKTTPAPTSQPAPRSISKPVPRPIPASISPSESNFSHHKTDTSIPGAIGPDLEEITLLPPQAALADSLNNTLVTTLRDLVQEIRRGNDLRQEALALELRRVDGQLEHLSKLYTQPCELVVNGVCPEHELQAAISKVQGDFEELRPTSAESQEVAGNQTAKELEMDNPVLGAGSKRKPNLEPLSGEPHSKRQRSSSPLDGSSEELVIS</sequence>
<feature type="region of interest" description="Disordered" evidence="1">
    <location>
        <begin position="90"/>
        <end position="188"/>
    </location>
</feature>
<evidence type="ECO:0008006" key="4">
    <source>
        <dbReference type="Google" id="ProtNLM"/>
    </source>
</evidence>
<feature type="compositionally biased region" description="Basic and acidic residues" evidence="1">
    <location>
        <begin position="90"/>
        <end position="130"/>
    </location>
</feature>
<evidence type="ECO:0000313" key="3">
    <source>
        <dbReference type="Proteomes" id="UP001498398"/>
    </source>
</evidence>
<dbReference type="EMBL" id="JBANRG010000058">
    <property type="protein sequence ID" value="KAK7442535.1"/>
    <property type="molecule type" value="Genomic_DNA"/>
</dbReference>
<name>A0ABR1IYD2_9AGAR</name>
<evidence type="ECO:0000313" key="2">
    <source>
        <dbReference type="EMBL" id="KAK7442535.1"/>
    </source>
</evidence>
<feature type="region of interest" description="Disordered" evidence="1">
    <location>
        <begin position="212"/>
        <end position="275"/>
    </location>
</feature>
<reference evidence="2 3" key="1">
    <citation type="submission" date="2024-01" db="EMBL/GenBank/DDBJ databases">
        <title>A draft genome for the cacao thread blight pathogen Marasmiellus scandens.</title>
        <authorList>
            <person name="Baruah I.K."/>
            <person name="Leung J."/>
            <person name="Bukari Y."/>
            <person name="Amoako-Attah I."/>
            <person name="Meinhardt L.W."/>
            <person name="Bailey B.A."/>
            <person name="Cohen S.P."/>
        </authorList>
    </citation>
    <scope>NUCLEOTIDE SEQUENCE [LARGE SCALE GENOMIC DNA]</scope>
    <source>
        <strain evidence="2 3">GH-19</strain>
    </source>
</reference>
<feature type="compositionally biased region" description="Polar residues" evidence="1">
    <location>
        <begin position="381"/>
        <end position="393"/>
    </location>
</feature>
<accession>A0ABR1IYD2</accession>
<feature type="compositionally biased region" description="Basic and acidic residues" evidence="1">
    <location>
        <begin position="1"/>
        <end position="12"/>
    </location>
</feature>
<gene>
    <name evidence="2" type="ORF">VKT23_016133</name>
</gene>
<dbReference type="Proteomes" id="UP001498398">
    <property type="component" value="Unassembled WGS sequence"/>
</dbReference>
<proteinExistence type="predicted"/>
<evidence type="ECO:0000256" key="1">
    <source>
        <dbReference type="SAM" id="MobiDB-lite"/>
    </source>
</evidence>
<protein>
    <recommendedName>
        <fullName evidence="4">Zn(2)-C6 fungal-type domain-containing protein</fullName>
    </recommendedName>
</protein>
<feature type="compositionally biased region" description="Basic and acidic residues" evidence="1">
    <location>
        <begin position="215"/>
        <end position="227"/>
    </location>
</feature>
<organism evidence="2 3">
    <name type="scientific">Marasmiellus scandens</name>
    <dbReference type="NCBI Taxonomy" id="2682957"/>
    <lineage>
        <taxon>Eukaryota</taxon>
        <taxon>Fungi</taxon>
        <taxon>Dikarya</taxon>
        <taxon>Basidiomycota</taxon>
        <taxon>Agaricomycotina</taxon>
        <taxon>Agaricomycetes</taxon>
        <taxon>Agaricomycetidae</taxon>
        <taxon>Agaricales</taxon>
        <taxon>Marasmiineae</taxon>
        <taxon>Omphalotaceae</taxon>
        <taxon>Marasmiellus</taxon>
    </lineage>
</organism>